<sequence length="243" mass="27966">MEATQAIASTGETRWSKENITKLIELLELRECLWRKSHSFYKDRVKRNAALSEMSEQLARTPKEIENKIHNLRCQYRNEVKKERTRNSGAGAKDVYTSKWEFFKSLNFLYGGGEAEKGNAFDSMSKTSTELELDMESQETLLESQLAPSVCHYEVPSTSAASVTCVYGSPKKKKKKKKRETSEDEVLKKCISVLDRHIDEHQVFGEHLASALRELPERLQCKLKIDISELIVNARKEHYNSMQ</sequence>
<dbReference type="AlphaFoldDB" id="A0AAN9V1W1"/>
<dbReference type="Pfam" id="PF10545">
    <property type="entry name" value="MADF_DNA_bdg"/>
    <property type="match status" value="1"/>
</dbReference>
<evidence type="ECO:0000313" key="2">
    <source>
        <dbReference type="EMBL" id="KAK7790061.1"/>
    </source>
</evidence>
<organism evidence="2 3">
    <name type="scientific">Gryllus longicercus</name>
    <dbReference type="NCBI Taxonomy" id="2509291"/>
    <lineage>
        <taxon>Eukaryota</taxon>
        <taxon>Metazoa</taxon>
        <taxon>Ecdysozoa</taxon>
        <taxon>Arthropoda</taxon>
        <taxon>Hexapoda</taxon>
        <taxon>Insecta</taxon>
        <taxon>Pterygota</taxon>
        <taxon>Neoptera</taxon>
        <taxon>Polyneoptera</taxon>
        <taxon>Orthoptera</taxon>
        <taxon>Ensifera</taxon>
        <taxon>Gryllidea</taxon>
        <taxon>Grylloidea</taxon>
        <taxon>Gryllidae</taxon>
        <taxon>Gryllinae</taxon>
        <taxon>Gryllus</taxon>
    </lineage>
</organism>
<gene>
    <name evidence="2" type="ORF">R5R35_008707</name>
</gene>
<protein>
    <recommendedName>
        <fullName evidence="1">MADF domain-containing protein</fullName>
    </recommendedName>
</protein>
<dbReference type="InterPro" id="IPR006578">
    <property type="entry name" value="MADF-dom"/>
</dbReference>
<dbReference type="EMBL" id="JAZDUA010000668">
    <property type="protein sequence ID" value="KAK7790061.1"/>
    <property type="molecule type" value="Genomic_DNA"/>
</dbReference>
<accession>A0AAN9V1W1</accession>
<proteinExistence type="predicted"/>
<name>A0AAN9V1W1_9ORTH</name>
<dbReference type="SMART" id="SM00595">
    <property type="entry name" value="MADF"/>
    <property type="match status" value="1"/>
</dbReference>
<comment type="caution">
    <text evidence="2">The sequence shown here is derived from an EMBL/GenBank/DDBJ whole genome shotgun (WGS) entry which is preliminary data.</text>
</comment>
<evidence type="ECO:0000259" key="1">
    <source>
        <dbReference type="PROSITE" id="PS51029"/>
    </source>
</evidence>
<dbReference type="PANTHER" id="PTHR21505:SF12">
    <property type="entry name" value="MADF DOMAIN-CONTAINING PROTEIN-RELATED"/>
    <property type="match status" value="1"/>
</dbReference>
<dbReference type="PANTHER" id="PTHR21505">
    <property type="entry name" value="MADF DOMAIN-CONTAINING PROTEIN-RELATED"/>
    <property type="match status" value="1"/>
</dbReference>
<feature type="domain" description="MADF" evidence="1">
    <location>
        <begin position="22"/>
        <end position="114"/>
    </location>
</feature>
<dbReference type="Proteomes" id="UP001378592">
    <property type="component" value="Unassembled WGS sequence"/>
</dbReference>
<dbReference type="PROSITE" id="PS51029">
    <property type="entry name" value="MADF"/>
    <property type="match status" value="1"/>
</dbReference>
<evidence type="ECO:0000313" key="3">
    <source>
        <dbReference type="Proteomes" id="UP001378592"/>
    </source>
</evidence>
<reference evidence="2 3" key="1">
    <citation type="submission" date="2024-03" db="EMBL/GenBank/DDBJ databases">
        <title>The genome assembly and annotation of the cricket Gryllus longicercus Weissman &amp; Gray.</title>
        <authorList>
            <person name="Szrajer S."/>
            <person name="Gray D."/>
            <person name="Ylla G."/>
        </authorList>
    </citation>
    <scope>NUCLEOTIDE SEQUENCE [LARGE SCALE GENOMIC DNA]</scope>
    <source>
        <strain evidence="2">DAG 2021-001</strain>
        <tissue evidence="2">Whole body minus gut</tissue>
    </source>
</reference>
<keyword evidence="3" id="KW-1185">Reference proteome</keyword>